<dbReference type="AlphaFoldDB" id="A0A812LN38"/>
<keyword evidence="2" id="KW-1185">Reference proteome</keyword>
<protein>
    <submittedName>
        <fullName evidence="1">SFH4 protein</fullName>
    </submittedName>
</protein>
<dbReference type="OrthoDB" id="435414at2759"/>
<feature type="non-terminal residue" evidence="1">
    <location>
        <position position="178"/>
    </location>
</feature>
<dbReference type="EMBL" id="CAJNJA010009464">
    <property type="protein sequence ID" value="CAE7247042.1"/>
    <property type="molecule type" value="Genomic_DNA"/>
</dbReference>
<name>A0A812LN38_9DINO</name>
<accession>A0A812LN38</accession>
<sequence length="178" mass="20341">TAFEAFLRGSDALSDQQWEELAPAKAWRSAATRGGERFVKMAVYHSSFFCLRVTPFYLVEVLVSLRRLPPTALPDHLFQSSCWVKMNLVMYVHYSVRGDPDGDDGDDVGDENDAELDSDPKLLRMIRVSRLGDTVANLQTRRDREVGELTLKRDELEEARRRFESEDQMHSACLALML</sequence>
<evidence type="ECO:0000313" key="1">
    <source>
        <dbReference type="EMBL" id="CAE7247042.1"/>
    </source>
</evidence>
<evidence type="ECO:0000313" key="2">
    <source>
        <dbReference type="Proteomes" id="UP000601435"/>
    </source>
</evidence>
<gene>
    <name evidence="1" type="primary">SFH4</name>
    <name evidence="1" type="ORF">SNEC2469_LOCUS4866</name>
</gene>
<reference evidence="1" key="1">
    <citation type="submission" date="2021-02" db="EMBL/GenBank/DDBJ databases">
        <authorList>
            <person name="Dougan E. K."/>
            <person name="Rhodes N."/>
            <person name="Thang M."/>
            <person name="Chan C."/>
        </authorList>
    </citation>
    <scope>NUCLEOTIDE SEQUENCE</scope>
</reference>
<proteinExistence type="predicted"/>
<organism evidence="1 2">
    <name type="scientific">Symbiodinium necroappetens</name>
    <dbReference type="NCBI Taxonomy" id="1628268"/>
    <lineage>
        <taxon>Eukaryota</taxon>
        <taxon>Sar</taxon>
        <taxon>Alveolata</taxon>
        <taxon>Dinophyceae</taxon>
        <taxon>Suessiales</taxon>
        <taxon>Symbiodiniaceae</taxon>
        <taxon>Symbiodinium</taxon>
    </lineage>
</organism>
<dbReference type="Proteomes" id="UP000601435">
    <property type="component" value="Unassembled WGS sequence"/>
</dbReference>
<comment type="caution">
    <text evidence="1">The sequence shown here is derived from an EMBL/GenBank/DDBJ whole genome shotgun (WGS) entry which is preliminary data.</text>
</comment>